<sequence>MRSNKQYAKVTQVAPVYFFVPAKEHKRTYEKLEALLEQKLKTETLNACPQSAWKETMTQNLGDDAISTQHAIQASMLSDFGTGKFLVSCAQRNANTSKDDFSKDNQQTPPMTFLSNGESFCSVGNEKMFCTVVALMA</sequence>
<dbReference type="AlphaFoldDB" id="A0AAD4N2H4"/>
<reference evidence="1" key="1">
    <citation type="submission" date="2022-01" db="EMBL/GenBank/DDBJ databases">
        <title>Genome Sequence Resource for Two Populations of Ditylenchus destructor, the Migratory Endoparasitic Phytonematode.</title>
        <authorList>
            <person name="Zhang H."/>
            <person name="Lin R."/>
            <person name="Xie B."/>
        </authorList>
    </citation>
    <scope>NUCLEOTIDE SEQUENCE</scope>
    <source>
        <strain evidence="1">BazhouSP</strain>
    </source>
</reference>
<keyword evidence="2" id="KW-1185">Reference proteome</keyword>
<dbReference type="Proteomes" id="UP001201812">
    <property type="component" value="Unassembled WGS sequence"/>
</dbReference>
<evidence type="ECO:0000313" key="2">
    <source>
        <dbReference type="Proteomes" id="UP001201812"/>
    </source>
</evidence>
<organism evidence="1 2">
    <name type="scientific">Ditylenchus destructor</name>
    <dbReference type="NCBI Taxonomy" id="166010"/>
    <lineage>
        <taxon>Eukaryota</taxon>
        <taxon>Metazoa</taxon>
        <taxon>Ecdysozoa</taxon>
        <taxon>Nematoda</taxon>
        <taxon>Chromadorea</taxon>
        <taxon>Rhabditida</taxon>
        <taxon>Tylenchina</taxon>
        <taxon>Tylenchomorpha</taxon>
        <taxon>Sphaerularioidea</taxon>
        <taxon>Anguinidae</taxon>
        <taxon>Anguininae</taxon>
        <taxon>Ditylenchus</taxon>
    </lineage>
</organism>
<proteinExistence type="predicted"/>
<gene>
    <name evidence="1" type="ORF">DdX_08493</name>
</gene>
<accession>A0AAD4N2H4</accession>
<dbReference type="EMBL" id="JAKKPZ010000013">
    <property type="protein sequence ID" value="KAI1714398.1"/>
    <property type="molecule type" value="Genomic_DNA"/>
</dbReference>
<protein>
    <submittedName>
        <fullName evidence="1">Uncharacterized protein</fullName>
    </submittedName>
</protein>
<evidence type="ECO:0000313" key="1">
    <source>
        <dbReference type="EMBL" id="KAI1714398.1"/>
    </source>
</evidence>
<comment type="caution">
    <text evidence="1">The sequence shown here is derived from an EMBL/GenBank/DDBJ whole genome shotgun (WGS) entry which is preliminary data.</text>
</comment>
<name>A0AAD4N2H4_9BILA</name>